<feature type="domain" description="Probable transposase IS891/IS1136/IS1341" evidence="5">
    <location>
        <begin position="230"/>
        <end position="341"/>
    </location>
</feature>
<dbReference type="GO" id="GO:0006310">
    <property type="term" value="P:DNA recombination"/>
    <property type="evidence" value="ECO:0007669"/>
    <property type="project" value="UniProtKB-KW"/>
</dbReference>
<evidence type="ECO:0000259" key="6">
    <source>
        <dbReference type="Pfam" id="PF07282"/>
    </source>
</evidence>
<comment type="similarity">
    <text evidence="1">In the C-terminal section; belongs to the transposase 35 family.</text>
</comment>
<gene>
    <name evidence="7" type="ORF">B8W67_13940</name>
</gene>
<evidence type="ECO:0000259" key="5">
    <source>
        <dbReference type="Pfam" id="PF01385"/>
    </source>
</evidence>
<dbReference type="OrthoDB" id="6230307at2"/>
<protein>
    <submittedName>
        <fullName evidence="7">Uncharacterized protein</fullName>
    </submittedName>
</protein>
<dbReference type="GO" id="GO:0032196">
    <property type="term" value="P:transposition"/>
    <property type="evidence" value="ECO:0007669"/>
    <property type="project" value="UniProtKB-KW"/>
</dbReference>
<evidence type="ECO:0000256" key="1">
    <source>
        <dbReference type="ARBA" id="ARBA00008761"/>
    </source>
</evidence>
<dbReference type="Proteomes" id="UP000193577">
    <property type="component" value="Unassembled WGS sequence"/>
</dbReference>
<keyword evidence="8" id="KW-1185">Reference proteome</keyword>
<sequence>MHRRFLVTFPVMSQVVRIRRVSFRGTPVFLGERHGQPVFSGNPEKVATWLCDGFRSRFNQHRAHRRRYVYRDGERLLSDDGSPQLEFLGGDPVTLTDSQAREQFPHLAAMPSLVLQAPAKIENGEWFAATKRRKRRGGAMPRFRSRKRGDLRFTCWFNGGRNAVFHPTGRRSGMVVIRGQNPHGCSRPGKWMLRFHVIVSQPIRDYTSVHVDLAKRSLVFTSPPPTADRSRATGDVGVDRGVEHAAVTSDGEFFDLPDTTKLDHDITAVQKRMAKSRVVAQREGRDWRRGKRYGRLRDRHRRLQARRAAINNDALHAFTRRTAETYGLVICEDLHAEAMSRKGEGRRKGSTNHGIRDARWATLLHQLAYKTGGNTVTVNPAYTSQRCHGCGHIAAENRESQAVFCCVACGHSDNADINAAKNIAAKYHQGWTAPARSRCKTLPAKAGIAAATKRKPPVPAVA</sequence>
<dbReference type="InterPro" id="IPR001959">
    <property type="entry name" value="Transposase"/>
</dbReference>
<evidence type="ECO:0000313" key="8">
    <source>
        <dbReference type="Proteomes" id="UP000193577"/>
    </source>
</evidence>
<organism evidence="7 8">
    <name type="scientific">Mycolicibacillus koreensis</name>
    <dbReference type="NCBI Taxonomy" id="1069220"/>
    <lineage>
        <taxon>Bacteria</taxon>
        <taxon>Bacillati</taxon>
        <taxon>Actinomycetota</taxon>
        <taxon>Actinomycetes</taxon>
        <taxon>Mycobacteriales</taxon>
        <taxon>Mycobacteriaceae</taxon>
        <taxon>Mycolicibacillus</taxon>
    </lineage>
</organism>
<dbReference type="Pfam" id="PF07282">
    <property type="entry name" value="Cas12f1-like_TNB"/>
    <property type="match status" value="1"/>
</dbReference>
<dbReference type="Pfam" id="PF01385">
    <property type="entry name" value="OrfB_IS605"/>
    <property type="match status" value="1"/>
</dbReference>
<name>A0A7I7SAS0_9MYCO</name>
<keyword evidence="3" id="KW-0238">DNA-binding</keyword>
<evidence type="ECO:0000256" key="3">
    <source>
        <dbReference type="ARBA" id="ARBA00023125"/>
    </source>
</evidence>
<dbReference type="EMBL" id="NCXO01000032">
    <property type="protein sequence ID" value="OSC32816.1"/>
    <property type="molecule type" value="Genomic_DNA"/>
</dbReference>
<dbReference type="AlphaFoldDB" id="A0A7I7SAS0"/>
<keyword evidence="2" id="KW-0815">Transposition</keyword>
<evidence type="ECO:0000256" key="4">
    <source>
        <dbReference type="ARBA" id="ARBA00023172"/>
    </source>
</evidence>
<evidence type="ECO:0000256" key="2">
    <source>
        <dbReference type="ARBA" id="ARBA00022578"/>
    </source>
</evidence>
<dbReference type="NCBIfam" id="NF040570">
    <property type="entry name" value="guided_TnpB"/>
    <property type="match status" value="1"/>
</dbReference>
<comment type="caution">
    <text evidence="7">The sequence shown here is derived from an EMBL/GenBank/DDBJ whole genome shotgun (WGS) entry which is preliminary data.</text>
</comment>
<reference evidence="7 8" key="1">
    <citation type="submission" date="2017-04" db="EMBL/GenBank/DDBJ databases">
        <title>The new phylogeny of genus Mycobacterium.</title>
        <authorList>
            <person name="Tortoli E."/>
            <person name="Trovato A."/>
            <person name="Cirillo D.M."/>
        </authorList>
    </citation>
    <scope>NUCLEOTIDE SEQUENCE [LARGE SCALE GENOMIC DNA]</scope>
    <source>
        <strain evidence="7 8">KCTC 19819</strain>
    </source>
</reference>
<dbReference type="GO" id="GO:0003677">
    <property type="term" value="F:DNA binding"/>
    <property type="evidence" value="ECO:0007669"/>
    <property type="project" value="UniProtKB-KW"/>
</dbReference>
<dbReference type="InterPro" id="IPR010095">
    <property type="entry name" value="Cas12f1-like_TNB"/>
</dbReference>
<feature type="domain" description="Cas12f1-like TNB" evidence="6">
    <location>
        <begin position="360"/>
        <end position="423"/>
    </location>
</feature>
<evidence type="ECO:0000313" key="7">
    <source>
        <dbReference type="EMBL" id="OSC32816.1"/>
    </source>
</evidence>
<keyword evidence="4" id="KW-0233">DNA recombination</keyword>
<accession>A0A7I7SAS0</accession>
<proteinExistence type="inferred from homology"/>